<evidence type="ECO:0000256" key="5">
    <source>
        <dbReference type="ARBA" id="ARBA00023163"/>
    </source>
</evidence>
<dbReference type="InterPro" id="IPR013324">
    <property type="entry name" value="RNA_pol_sigma_r3/r4-like"/>
</dbReference>
<dbReference type="Pfam" id="PF04542">
    <property type="entry name" value="Sigma70_r2"/>
    <property type="match status" value="1"/>
</dbReference>
<dbReference type="SUPFAM" id="SSF88659">
    <property type="entry name" value="Sigma3 and sigma4 domains of RNA polymerase sigma factors"/>
    <property type="match status" value="1"/>
</dbReference>
<dbReference type="NCBIfam" id="TIGR02937">
    <property type="entry name" value="sigma70-ECF"/>
    <property type="match status" value="1"/>
</dbReference>
<proteinExistence type="inferred from homology"/>
<dbReference type="InterPro" id="IPR014284">
    <property type="entry name" value="RNA_pol_sigma-70_dom"/>
</dbReference>
<dbReference type="RefSeq" id="WP_148403125.1">
    <property type="nucleotide sequence ID" value="NZ_VSKK01000001.1"/>
</dbReference>
<evidence type="ECO:0000313" key="7">
    <source>
        <dbReference type="EMBL" id="TYB79393.1"/>
    </source>
</evidence>
<dbReference type="InterPro" id="IPR039425">
    <property type="entry name" value="RNA_pol_sigma-70-like"/>
</dbReference>
<dbReference type="GO" id="GO:0006352">
    <property type="term" value="P:DNA-templated transcription initiation"/>
    <property type="evidence" value="ECO:0007669"/>
    <property type="project" value="InterPro"/>
</dbReference>
<dbReference type="OrthoDB" id="1099849at2"/>
<evidence type="ECO:0000256" key="4">
    <source>
        <dbReference type="ARBA" id="ARBA00023125"/>
    </source>
</evidence>
<keyword evidence="8" id="KW-1185">Reference proteome</keyword>
<keyword evidence="3" id="KW-0731">Sigma factor</keyword>
<feature type="domain" description="RNA polymerase sigma-70 region 2" evidence="6">
    <location>
        <begin position="24"/>
        <end position="94"/>
    </location>
</feature>
<dbReference type="PANTHER" id="PTHR43133">
    <property type="entry name" value="RNA POLYMERASE ECF-TYPE SIGMA FACTO"/>
    <property type="match status" value="1"/>
</dbReference>
<accession>A0A5D0RDH9</accession>
<dbReference type="GO" id="GO:0003677">
    <property type="term" value="F:DNA binding"/>
    <property type="evidence" value="ECO:0007669"/>
    <property type="project" value="UniProtKB-KW"/>
</dbReference>
<dbReference type="InterPro" id="IPR036388">
    <property type="entry name" value="WH-like_DNA-bd_sf"/>
</dbReference>
<keyword evidence="4" id="KW-0238">DNA-binding</keyword>
<evidence type="ECO:0000256" key="3">
    <source>
        <dbReference type="ARBA" id="ARBA00023082"/>
    </source>
</evidence>
<sequence length="191" mass="22444">MESVQENITIEDLKQGSDRLFKEIYEDNREKFLNFARKYNLSQDDTIDVYQDAYIIFYNNVMEGKIEGFTSSISTYLFSIGKYLIFDKMRKNNKTINPDFDLSLIRERDALVDASFDLDLDDLTTEQVLLKKHFSTLGKKCQELLTLFYYRGYTIKDIIETSEYTSENVVKSAKSRCMKTLKERINSNSNE</sequence>
<protein>
    <submittedName>
        <fullName evidence="7">Sigma-70 family RNA polymerase sigma factor</fullName>
    </submittedName>
</protein>
<dbReference type="GO" id="GO:0016987">
    <property type="term" value="F:sigma factor activity"/>
    <property type="evidence" value="ECO:0007669"/>
    <property type="project" value="UniProtKB-KW"/>
</dbReference>
<reference evidence="7 8" key="1">
    <citation type="submission" date="2019-08" db="EMBL/GenBank/DDBJ databases">
        <title>Genomes of Antarctic Bizionia species.</title>
        <authorList>
            <person name="Bowman J.P."/>
        </authorList>
    </citation>
    <scope>NUCLEOTIDE SEQUENCE [LARGE SCALE GENOMIC DNA]</scope>
    <source>
        <strain evidence="7 8">ADA-4</strain>
    </source>
</reference>
<evidence type="ECO:0000256" key="1">
    <source>
        <dbReference type="ARBA" id="ARBA00010641"/>
    </source>
</evidence>
<evidence type="ECO:0000256" key="2">
    <source>
        <dbReference type="ARBA" id="ARBA00023015"/>
    </source>
</evidence>
<comment type="caution">
    <text evidence="7">The sequence shown here is derived from an EMBL/GenBank/DDBJ whole genome shotgun (WGS) entry which is preliminary data.</text>
</comment>
<organism evidence="7 8">
    <name type="scientific">Bizionia myxarmorum</name>
    <dbReference type="NCBI Taxonomy" id="291186"/>
    <lineage>
        <taxon>Bacteria</taxon>
        <taxon>Pseudomonadati</taxon>
        <taxon>Bacteroidota</taxon>
        <taxon>Flavobacteriia</taxon>
        <taxon>Flavobacteriales</taxon>
        <taxon>Flavobacteriaceae</taxon>
        <taxon>Bizionia</taxon>
    </lineage>
</organism>
<evidence type="ECO:0000259" key="6">
    <source>
        <dbReference type="Pfam" id="PF04542"/>
    </source>
</evidence>
<dbReference type="PANTHER" id="PTHR43133:SF8">
    <property type="entry name" value="RNA POLYMERASE SIGMA FACTOR HI_1459-RELATED"/>
    <property type="match status" value="1"/>
</dbReference>
<dbReference type="SUPFAM" id="SSF88946">
    <property type="entry name" value="Sigma2 domain of RNA polymerase sigma factors"/>
    <property type="match status" value="1"/>
</dbReference>
<dbReference type="Gene3D" id="1.10.10.10">
    <property type="entry name" value="Winged helix-like DNA-binding domain superfamily/Winged helix DNA-binding domain"/>
    <property type="match status" value="1"/>
</dbReference>
<gene>
    <name evidence="7" type="ORF">ES674_06365</name>
</gene>
<name>A0A5D0RDH9_9FLAO</name>
<dbReference type="EMBL" id="VSKK01000001">
    <property type="protein sequence ID" value="TYB79393.1"/>
    <property type="molecule type" value="Genomic_DNA"/>
</dbReference>
<dbReference type="AlphaFoldDB" id="A0A5D0RDH9"/>
<dbReference type="InterPro" id="IPR007627">
    <property type="entry name" value="RNA_pol_sigma70_r2"/>
</dbReference>
<evidence type="ECO:0000313" key="8">
    <source>
        <dbReference type="Proteomes" id="UP000323720"/>
    </source>
</evidence>
<dbReference type="InterPro" id="IPR013325">
    <property type="entry name" value="RNA_pol_sigma_r2"/>
</dbReference>
<keyword evidence="2" id="KW-0805">Transcription regulation</keyword>
<dbReference type="Proteomes" id="UP000323720">
    <property type="component" value="Unassembled WGS sequence"/>
</dbReference>
<keyword evidence="5" id="KW-0804">Transcription</keyword>
<dbReference type="Gene3D" id="1.10.1740.10">
    <property type="match status" value="1"/>
</dbReference>
<comment type="similarity">
    <text evidence="1">Belongs to the sigma-70 factor family. ECF subfamily.</text>
</comment>